<proteinExistence type="predicted"/>
<sequence>MGLPTPVAVARRCVPGSCSSGIQIASLRAGDGDHLVRKGVQGSRRDGRAECRKESRFTFAFTQTPTSPTFRRDPYSHLALHLLTSA</sequence>
<organism evidence="1 2">
    <name type="scientific">Rhizoctonia solani</name>
    <dbReference type="NCBI Taxonomy" id="456999"/>
    <lineage>
        <taxon>Eukaryota</taxon>
        <taxon>Fungi</taxon>
        <taxon>Dikarya</taxon>
        <taxon>Basidiomycota</taxon>
        <taxon>Agaricomycotina</taxon>
        <taxon>Agaricomycetes</taxon>
        <taxon>Cantharellales</taxon>
        <taxon>Ceratobasidiaceae</taxon>
        <taxon>Rhizoctonia</taxon>
    </lineage>
</organism>
<evidence type="ECO:0000313" key="1">
    <source>
        <dbReference type="EMBL" id="KAF8760817.1"/>
    </source>
</evidence>
<name>A0A8H7M9Y0_9AGAM</name>
<protein>
    <submittedName>
        <fullName evidence="1">Uncharacterized protein</fullName>
    </submittedName>
</protein>
<dbReference type="Proteomes" id="UP000614334">
    <property type="component" value="Unassembled WGS sequence"/>
</dbReference>
<comment type="caution">
    <text evidence="1">The sequence shown here is derived from an EMBL/GenBank/DDBJ whole genome shotgun (WGS) entry which is preliminary data.</text>
</comment>
<dbReference type="AlphaFoldDB" id="A0A8H7M9Y0"/>
<gene>
    <name evidence="1" type="ORF">RHS01_00021</name>
</gene>
<evidence type="ECO:0000313" key="2">
    <source>
        <dbReference type="Proteomes" id="UP000614334"/>
    </source>
</evidence>
<accession>A0A8H7M9Y0</accession>
<dbReference type="EMBL" id="JACYCF010000001">
    <property type="protein sequence ID" value="KAF8760817.1"/>
    <property type="molecule type" value="Genomic_DNA"/>
</dbReference>
<reference evidence="1" key="1">
    <citation type="submission" date="2020-09" db="EMBL/GenBank/DDBJ databases">
        <title>Comparative genome analyses of four rice-infecting Rhizoctonia solani isolates reveal extensive enrichment of homogalacturonan modification genes.</title>
        <authorList>
            <person name="Lee D.-Y."/>
            <person name="Jeon J."/>
            <person name="Kim K.-T."/>
            <person name="Cheong K."/>
            <person name="Song H."/>
            <person name="Choi G."/>
            <person name="Ko J."/>
            <person name="Opiyo S.O."/>
            <person name="Zuo S."/>
            <person name="Madhav S."/>
            <person name="Lee Y.-H."/>
            <person name="Wang G.-L."/>
        </authorList>
    </citation>
    <scope>NUCLEOTIDE SEQUENCE</scope>
    <source>
        <strain evidence="1">AG1-IA B2</strain>
    </source>
</reference>